<dbReference type="GO" id="GO:0005524">
    <property type="term" value="F:ATP binding"/>
    <property type="evidence" value="ECO:0007669"/>
    <property type="project" value="UniProtKB-KW"/>
</dbReference>
<dbReference type="EMBL" id="FORP01000028">
    <property type="protein sequence ID" value="SFK67582.1"/>
    <property type="molecule type" value="Genomic_DNA"/>
</dbReference>
<evidence type="ECO:0000313" key="5">
    <source>
        <dbReference type="Proteomes" id="UP000199025"/>
    </source>
</evidence>
<dbReference type="PANTHER" id="PTHR46844:SF1">
    <property type="entry name" value="SLR5058 PROTEIN"/>
    <property type="match status" value="1"/>
</dbReference>
<dbReference type="InterPro" id="IPR027417">
    <property type="entry name" value="P-loop_NTPase"/>
</dbReference>
<dbReference type="PROSITE" id="PS50837">
    <property type="entry name" value="NACHT"/>
    <property type="match status" value="1"/>
</dbReference>
<evidence type="ECO:0000259" key="3">
    <source>
        <dbReference type="PROSITE" id="PS50837"/>
    </source>
</evidence>
<dbReference type="InterPro" id="IPR007111">
    <property type="entry name" value="NACHT_NTPase"/>
</dbReference>
<keyword evidence="5" id="KW-1185">Reference proteome</keyword>
<keyword evidence="2" id="KW-0067">ATP-binding</keyword>
<proteinExistence type="predicted"/>
<dbReference type="RefSeq" id="WP_091515087.1">
    <property type="nucleotide sequence ID" value="NZ_FORP01000028.1"/>
</dbReference>
<dbReference type="Proteomes" id="UP000199025">
    <property type="component" value="Unassembled WGS sequence"/>
</dbReference>
<dbReference type="Pfam" id="PF05729">
    <property type="entry name" value="NACHT"/>
    <property type="match status" value="1"/>
</dbReference>
<dbReference type="PANTHER" id="PTHR46844">
    <property type="entry name" value="SLR5058 PROTEIN"/>
    <property type="match status" value="1"/>
</dbReference>
<protein>
    <submittedName>
        <fullName evidence="4">NACHT domain-containing protein</fullName>
    </submittedName>
</protein>
<dbReference type="AlphaFoldDB" id="A0A1I4BFD8"/>
<dbReference type="OrthoDB" id="135105at2"/>
<accession>A0A1I4BFD8</accession>
<dbReference type="Pfam" id="PF22733">
    <property type="entry name" value="NNH1"/>
    <property type="match status" value="1"/>
</dbReference>
<name>A0A1I4BFD8_9PSEU</name>
<organism evidence="4 5">
    <name type="scientific">Amycolatopsis sacchari</name>
    <dbReference type="NCBI Taxonomy" id="115433"/>
    <lineage>
        <taxon>Bacteria</taxon>
        <taxon>Bacillati</taxon>
        <taxon>Actinomycetota</taxon>
        <taxon>Actinomycetes</taxon>
        <taxon>Pseudonocardiales</taxon>
        <taxon>Pseudonocardiaceae</taxon>
        <taxon>Amycolatopsis</taxon>
    </lineage>
</organism>
<dbReference type="SUPFAM" id="SSF52047">
    <property type="entry name" value="RNI-like"/>
    <property type="match status" value="1"/>
</dbReference>
<reference evidence="4 5" key="1">
    <citation type="submission" date="2016-10" db="EMBL/GenBank/DDBJ databases">
        <authorList>
            <person name="de Groot N.N."/>
        </authorList>
    </citation>
    <scope>NUCLEOTIDE SEQUENCE [LARGE SCALE GENOMIC DNA]</scope>
    <source>
        <strain evidence="4 5">DSM 44468</strain>
    </source>
</reference>
<dbReference type="InterPro" id="IPR032675">
    <property type="entry name" value="LRR_dom_sf"/>
</dbReference>
<evidence type="ECO:0000313" key="4">
    <source>
        <dbReference type="EMBL" id="SFK67582.1"/>
    </source>
</evidence>
<dbReference type="InterPro" id="IPR054547">
    <property type="entry name" value="NNH1"/>
</dbReference>
<dbReference type="STRING" id="115433.SAMN05421835_12854"/>
<evidence type="ECO:0000256" key="1">
    <source>
        <dbReference type="ARBA" id="ARBA00022741"/>
    </source>
</evidence>
<dbReference type="Gene3D" id="3.40.50.300">
    <property type="entry name" value="P-loop containing nucleotide triphosphate hydrolases"/>
    <property type="match status" value="1"/>
</dbReference>
<sequence length="1014" mass="112280">MVDPLSSALLGALGATFSALHQWAVERGADRLVHRARELGSPERVLAQAARELADLRTTEFRRLADNEWAAVQIAVAGSLRAARLDEAPPAVLVSANRLRARVRAAGRAELRSAGLDDSGREAYHRLLRHTCRRMAQRARAVDGVMQALHAEVAGNVEELKHQVGELAAEPARRGDGFERAYVGYVAEEYATFELFQVSMGRAPALHSFDHFYTAPSIARRQRSDDDVELTGAGTDSANAIGSARRVLLLGGAGAGKTTFLRWLLHTAAVSVRDGREGPWYDAIPFFVSLRQFGDRPLPAPEDLVAVTAPPLAGEKPDRWVSTVLRSGRAMVLVDGVDELLYDRREEVRRWLTGLVRAYPDARYVVSTRPSAVPDDWPGADFGRFELLPLSSRGLQNLIGRWYEAARALEADPVQRAWLAGCEERLVRSLTTRPDVRSLVSSPLLCSLLCALYRQENMYLPQSRKELLDKALELLLGQWDVQRDIAVEDELRMSTKEKVVLLERFAAPMVRNAELMVTEEVAARRFGRAMSGLRSEARELRPEQVLRHMLERTGLLRERDGRIQFVHRTFRDFLAAGEFVKAGELGYLIDHAHDDSLYEVVFMAAAQARAREAGELLGRLLERAGKRVTRKDRETADRLELLAAASLGYVDVIDPEHVRVDVLAAVRRLIPPRTFQDAELLARAGGFVADLLPGPIEVGKHADEAGADRAEVAARVIRTLAMIGGEEAWEKIQAFTGTDRGVVIDELLRAWRQFDHSEDYARTLLSDVDFGELVLEVHRWDVLARLRHLKKLTAVQLIGDIALTDREGRRPLADIPNLRHLEIRSNEVADTLSGLAGCDALRVLWISGYSALRDLSALAGLGVEELRLHTTGGFGDLRAPRLATLAGSRVRRLSIRHPALARGLGVLPEDLPLAELVLDARAEYRSLRGVERFPGLRKVSVHGIPDTDEVRALGALPALEHLVVQGAHPVADLVRLRPLSGVKVELFDVPDLRAARDALPETELVLHPREKAAS</sequence>
<feature type="domain" description="NACHT" evidence="3">
    <location>
        <begin position="245"/>
        <end position="581"/>
    </location>
</feature>
<gene>
    <name evidence="4" type="ORF">SAMN05421835_12854</name>
</gene>
<keyword evidence="1" id="KW-0547">Nucleotide-binding</keyword>
<evidence type="ECO:0000256" key="2">
    <source>
        <dbReference type="ARBA" id="ARBA00022840"/>
    </source>
</evidence>
<dbReference type="SUPFAM" id="SSF52540">
    <property type="entry name" value="P-loop containing nucleoside triphosphate hydrolases"/>
    <property type="match status" value="1"/>
</dbReference>
<dbReference type="Gene3D" id="3.80.10.10">
    <property type="entry name" value="Ribonuclease Inhibitor"/>
    <property type="match status" value="1"/>
</dbReference>